<dbReference type="OrthoDB" id="4377352at2"/>
<name>A0A502DZN6_9MYCO</name>
<sequence length="105" mass="11824">MGELQSIGYHGQPVQQAFRRVDPPVPVLIDLAAVFPREPHRAGGYNPAGLQMHAIVEGRLSCWGLCEQGFWWGLVTYEIVYGANRKSVTHWIPSWTLKRKANGRP</sequence>
<organism evidence="1 2">
    <name type="scientific">Mycolicibacterium hodleri</name>
    <dbReference type="NCBI Taxonomy" id="49897"/>
    <lineage>
        <taxon>Bacteria</taxon>
        <taxon>Bacillati</taxon>
        <taxon>Actinomycetota</taxon>
        <taxon>Actinomycetes</taxon>
        <taxon>Mycobacteriales</taxon>
        <taxon>Mycobacteriaceae</taxon>
        <taxon>Mycolicibacterium</taxon>
    </lineage>
</organism>
<evidence type="ECO:0000313" key="1">
    <source>
        <dbReference type="EMBL" id="TPG29741.1"/>
    </source>
</evidence>
<comment type="caution">
    <text evidence="1">The sequence shown here is derived from an EMBL/GenBank/DDBJ whole genome shotgun (WGS) entry which is preliminary data.</text>
</comment>
<dbReference type="RefSeq" id="WP_140697958.1">
    <property type="nucleotide sequence ID" value="NZ_RCZG01000015.1"/>
</dbReference>
<dbReference type="EMBL" id="RCZG01000015">
    <property type="protein sequence ID" value="TPG29741.1"/>
    <property type="molecule type" value="Genomic_DNA"/>
</dbReference>
<gene>
    <name evidence="1" type="ORF">EAH80_26325</name>
</gene>
<dbReference type="Proteomes" id="UP000320095">
    <property type="component" value="Unassembled WGS sequence"/>
</dbReference>
<dbReference type="AlphaFoldDB" id="A0A502DZN6"/>
<keyword evidence="2" id="KW-1185">Reference proteome</keyword>
<evidence type="ECO:0000313" key="2">
    <source>
        <dbReference type="Proteomes" id="UP000320095"/>
    </source>
</evidence>
<proteinExistence type="predicted"/>
<accession>A0A502DZN6</accession>
<protein>
    <submittedName>
        <fullName evidence="1">Uncharacterized protein</fullName>
    </submittedName>
</protein>
<reference evidence="1 2" key="1">
    <citation type="journal article" date="2019" name="Environ. Microbiol.">
        <title>Species interactions and distinct microbial communities in high Arctic permafrost affected cryosols are associated with the CH4 and CO2 gas fluxes.</title>
        <authorList>
            <person name="Altshuler I."/>
            <person name="Hamel J."/>
            <person name="Turney S."/>
            <person name="Magnuson E."/>
            <person name="Levesque R."/>
            <person name="Greer C."/>
            <person name="Whyte L.G."/>
        </authorList>
    </citation>
    <scope>NUCLEOTIDE SEQUENCE [LARGE SCALE GENOMIC DNA]</scope>
    <source>
        <strain evidence="1 2">S5.20</strain>
    </source>
</reference>